<feature type="chain" id="PRO_5009944029" evidence="1">
    <location>
        <begin position="22"/>
        <end position="195"/>
    </location>
</feature>
<reference evidence="3" key="1">
    <citation type="submission" date="2017-01" db="EMBL/GenBank/DDBJ databases">
        <authorList>
            <person name="Varghese N."/>
            <person name="Submissions S."/>
        </authorList>
    </citation>
    <scope>NUCLEOTIDE SEQUENCE [LARGE SCALE GENOMIC DNA]</scope>
    <source>
        <strain evidence="3">DSM 18017</strain>
    </source>
</reference>
<dbReference type="AlphaFoldDB" id="A0A1N7QQL1"/>
<dbReference type="Proteomes" id="UP000186744">
    <property type="component" value="Unassembled WGS sequence"/>
</dbReference>
<evidence type="ECO:0000256" key="1">
    <source>
        <dbReference type="SAM" id="SignalP"/>
    </source>
</evidence>
<name>A0A1N7QQL1_9FLAO</name>
<evidence type="ECO:0000313" key="2">
    <source>
        <dbReference type="EMBL" id="SIT25088.1"/>
    </source>
</evidence>
<protein>
    <submittedName>
        <fullName evidence="2">Uncharacterized protein</fullName>
    </submittedName>
</protein>
<sequence length="195" mass="22200">MKRVNLLGSLLLILLITVTCSGREDQNEISFNKEQINNSHRMISSIRTDGKYKVQVKEGSSIKVYDTLRYADGYIYNKEGILHEENYSSKKLAKTSRSSYRYLIDLEGYIHSGDGFVACPSTAFTRESPAGYDRWVIVNCEGYETDADCPIYYITADGDWVQGPIVVDPWDPGIRDYLECWADTDPTSVVSRFFN</sequence>
<feature type="signal peptide" evidence="1">
    <location>
        <begin position="1"/>
        <end position="21"/>
    </location>
</feature>
<accession>A0A1N7QQL1</accession>
<keyword evidence="1" id="KW-0732">Signal</keyword>
<dbReference type="STRING" id="373668.SAMN05421786_11447"/>
<gene>
    <name evidence="2" type="ORF">SAMN05421786_11447</name>
</gene>
<proteinExistence type="predicted"/>
<dbReference type="RefSeq" id="WP_076554042.1">
    <property type="nucleotide sequence ID" value="NZ_FTOL01000014.1"/>
</dbReference>
<organism evidence="2 3">
    <name type="scientific">Chryseobacterium ureilyticum</name>
    <dbReference type="NCBI Taxonomy" id="373668"/>
    <lineage>
        <taxon>Bacteria</taxon>
        <taxon>Pseudomonadati</taxon>
        <taxon>Bacteroidota</taxon>
        <taxon>Flavobacteriia</taxon>
        <taxon>Flavobacteriales</taxon>
        <taxon>Weeksellaceae</taxon>
        <taxon>Chryseobacterium group</taxon>
        <taxon>Chryseobacterium</taxon>
    </lineage>
</organism>
<dbReference type="EMBL" id="FTOL01000014">
    <property type="protein sequence ID" value="SIT25088.1"/>
    <property type="molecule type" value="Genomic_DNA"/>
</dbReference>
<evidence type="ECO:0000313" key="3">
    <source>
        <dbReference type="Proteomes" id="UP000186744"/>
    </source>
</evidence>
<keyword evidence="3" id="KW-1185">Reference proteome</keyword>